<proteinExistence type="predicted"/>
<reference evidence="1 2" key="1">
    <citation type="journal article" name="Sci. Rep.">
        <title>Telomere-to-telomere assembled and centromere annotated genomes of the two main subspecies of the button mushroom Agaricus bisporus reveal especially polymorphic chromosome ends.</title>
        <authorList>
            <person name="Sonnenberg A.S.M."/>
            <person name="Sedaghat-Telgerd N."/>
            <person name="Lavrijssen B."/>
            <person name="Ohm R.A."/>
            <person name="Hendrickx P.M."/>
            <person name="Scholtmeijer K."/>
            <person name="Baars J.J.P."/>
            <person name="van Peer A."/>
        </authorList>
    </citation>
    <scope>NUCLEOTIDE SEQUENCE [LARGE SCALE GENOMIC DNA]</scope>
    <source>
        <strain evidence="1 2">H119_p4</strain>
    </source>
</reference>
<dbReference type="EMBL" id="JABXXO010000010">
    <property type="protein sequence ID" value="KAF7768543.1"/>
    <property type="molecule type" value="Genomic_DNA"/>
</dbReference>
<name>A0A8H7EZ87_AGABI</name>
<protein>
    <submittedName>
        <fullName evidence="1">Uncharacterized protein</fullName>
    </submittedName>
</protein>
<sequence>MLSSRFLVVHLSPGPLPNLKCNSGFLSGNLVRSVHWKTIPRWYSCESTTAAPTAGSFTRISDDPLFEWHGFATVPVPGKKGCSLVVSRAGDRTAKLIDSPPNHLWLDVYRLSNCSESYMSFVVWSLSPQVPASAPVRQFIRAEGAKQIFDAVSHETRNHGKPGMVKLNYHLVEKHSAEAVAIKLNNKLTETVANPHDEPRYTCLRGNLGFMFMSENYWYTS</sequence>
<comment type="caution">
    <text evidence="1">The sequence shown here is derived from an EMBL/GenBank/DDBJ whole genome shotgun (WGS) entry which is preliminary data.</text>
</comment>
<dbReference type="Proteomes" id="UP000629468">
    <property type="component" value="Unassembled WGS sequence"/>
</dbReference>
<accession>A0A8H7EZ87</accession>
<dbReference type="AlphaFoldDB" id="A0A8H7EZ87"/>
<gene>
    <name evidence="1" type="ORF">Agabi119p4_7786</name>
</gene>
<dbReference type="InterPro" id="IPR052979">
    <property type="entry name" value="Adenylate-forming_domain"/>
</dbReference>
<dbReference type="PANTHER" id="PTHR33927:SF5">
    <property type="entry name" value="ENZYME, PUTATIVE (AFU_ORTHOLOGUE AFUA_8G01222)-RELATED"/>
    <property type="match status" value="1"/>
</dbReference>
<organism evidence="1 2">
    <name type="scientific">Agaricus bisporus var. burnettii</name>
    <dbReference type="NCBI Taxonomy" id="192524"/>
    <lineage>
        <taxon>Eukaryota</taxon>
        <taxon>Fungi</taxon>
        <taxon>Dikarya</taxon>
        <taxon>Basidiomycota</taxon>
        <taxon>Agaricomycotina</taxon>
        <taxon>Agaricomycetes</taxon>
        <taxon>Agaricomycetidae</taxon>
        <taxon>Agaricales</taxon>
        <taxon>Agaricineae</taxon>
        <taxon>Agaricaceae</taxon>
        <taxon>Agaricus</taxon>
    </lineage>
</organism>
<evidence type="ECO:0000313" key="1">
    <source>
        <dbReference type="EMBL" id="KAF7768543.1"/>
    </source>
</evidence>
<dbReference type="PANTHER" id="PTHR33927">
    <property type="entry name" value="TRANSMEMBRANE PROTEIN"/>
    <property type="match status" value="1"/>
</dbReference>
<evidence type="ECO:0000313" key="2">
    <source>
        <dbReference type="Proteomes" id="UP000629468"/>
    </source>
</evidence>